<dbReference type="Proteomes" id="UP000179245">
    <property type="component" value="Unassembled WGS sequence"/>
</dbReference>
<dbReference type="GO" id="GO:0001682">
    <property type="term" value="P:tRNA 5'-leader removal"/>
    <property type="evidence" value="ECO:0007669"/>
    <property type="project" value="UniProtKB-UniRule"/>
</dbReference>
<keyword evidence="4 7" id="KW-0255">Endonuclease</keyword>
<comment type="catalytic activity">
    <reaction evidence="7">
        <text>Endonucleolytic cleavage of RNA, removing 5'-extranucleotides from tRNA precursor.</text>
        <dbReference type="EC" id="3.1.26.5"/>
    </reaction>
</comment>
<organism evidence="9 10">
    <name type="scientific">Candidatus Wildermuthbacteria bacterium GWA2_46_15</name>
    <dbReference type="NCBI Taxonomy" id="1802443"/>
    <lineage>
        <taxon>Bacteria</taxon>
        <taxon>Candidatus Wildermuthiibacteriota</taxon>
    </lineage>
</organism>
<dbReference type="HAMAP" id="MF_00227">
    <property type="entry name" value="RNase_P"/>
    <property type="match status" value="1"/>
</dbReference>
<evidence type="ECO:0000313" key="10">
    <source>
        <dbReference type="Proteomes" id="UP000179245"/>
    </source>
</evidence>
<accession>A0A1G2QQL7</accession>
<name>A0A1G2QQL7_9BACT</name>
<evidence type="ECO:0000256" key="2">
    <source>
        <dbReference type="ARBA" id="ARBA00022694"/>
    </source>
</evidence>
<keyword evidence="6 7" id="KW-0694">RNA-binding</keyword>
<evidence type="ECO:0000256" key="6">
    <source>
        <dbReference type="ARBA" id="ARBA00022884"/>
    </source>
</evidence>
<dbReference type="Pfam" id="PF00825">
    <property type="entry name" value="Ribonuclease_P"/>
    <property type="match status" value="1"/>
</dbReference>
<dbReference type="InterPro" id="IPR020568">
    <property type="entry name" value="Ribosomal_Su5_D2-typ_SF"/>
</dbReference>
<dbReference type="STRING" id="1802443.A2117_02405"/>
<reference evidence="9 10" key="1">
    <citation type="journal article" date="2016" name="Nat. Commun.">
        <title>Thousands of microbial genomes shed light on interconnected biogeochemical processes in an aquifer system.</title>
        <authorList>
            <person name="Anantharaman K."/>
            <person name="Brown C.T."/>
            <person name="Hug L.A."/>
            <person name="Sharon I."/>
            <person name="Castelle C.J."/>
            <person name="Probst A.J."/>
            <person name="Thomas B.C."/>
            <person name="Singh A."/>
            <person name="Wilkins M.J."/>
            <person name="Karaoz U."/>
            <person name="Brodie E.L."/>
            <person name="Williams K.H."/>
            <person name="Hubbard S.S."/>
            <person name="Banfield J.F."/>
        </authorList>
    </citation>
    <scope>NUCLEOTIDE SEQUENCE [LARGE SCALE GENOMIC DNA]</scope>
</reference>
<protein>
    <recommendedName>
        <fullName evidence="7 8">Ribonuclease P protein component</fullName>
        <shortName evidence="7">RNase P protein</shortName>
        <shortName evidence="7">RNaseP protein</shortName>
        <ecNumber evidence="7 8">3.1.26.5</ecNumber>
    </recommendedName>
    <alternativeName>
        <fullName evidence="7">Protein C5</fullName>
    </alternativeName>
</protein>
<dbReference type="InterPro" id="IPR000100">
    <property type="entry name" value="RNase_P"/>
</dbReference>
<evidence type="ECO:0000256" key="1">
    <source>
        <dbReference type="ARBA" id="ARBA00002663"/>
    </source>
</evidence>
<dbReference type="SUPFAM" id="SSF54211">
    <property type="entry name" value="Ribosomal protein S5 domain 2-like"/>
    <property type="match status" value="1"/>
</dbReference>
<keyword evidence="3 7" id="KW-0540">Nuclease</keyword>
<evidence type="ECO:0000256" key="3">
    <source>
        <dbReference type="ARBA" id="ARBA00022722"/>
    </source>
</evidence>
<dbReference type="InterPro" id="IPR014721">
    <property type="entry name" value="Ribsml_uS5_D2-typ_fold_subgr"/>
</dbReference>
<evidence type="ECO:0000256" key="5">
    <source>
        <dbReference type="ARBA" id="ARBA00022801"/>
    </source>
</evidence>
<dbReference type="NCBIfam" id="TIGR00188">
    <property type="entry name" value="rnpA"/>
    <property type="match status" value="1"/>
</dbReference>
<dbReference type="GO" id="GO:0004526">
    <property type="term" value="F:ribonuclease P activity"/>
    <property type="evidence" value="ECO:0007669"/>
    <property type="project" value="UniProtKB-UniRule"/>
</dbReference>
<evidence type="ECO:0000256" key="4">
    <source>
        <dbReference type="ARBA" id="ARBA00022759"/>
    </source>
</evidence>
<dbReference type="GO" id="GO:0042781">
    <property type="term" value="F:3'-tRNA processing endoribonuclease activity"/>
    <property type="evidence" value="ECO:0007669"/>
    <property type="project" value="TreeGrafter"/>
</dbReference>
<dbReference type="PANTHER" id="PTHR33992:SF1">
    <property type="entry name" value="RIBONUCLEASE P PROTEIN COMPONENT"/>
    <property type="match status" value="1"/>
</dbReference>
<sequence>MLPSPNRLRNKSDFARVLKNGKSKNSRFLSLRFIGNDCPFSRLGLLVSKKAFKKANQRNRIKRKLREALRANLSLIKPGQDIIFIARGGLEKNTLKETEATTFFLLEEAGLAKNNKQA</sequence>
<comment type="similarity">
    <text evidence="7">Belongs to the RnpA family.</text>
</comment>
<dbReference type="InterPro" id="IPR020539">
    <property type="entry name" value="RNase_P_CS"/>
</dbReference>
<evidence type="ECO:0000313" key="9">
    <source>
        <dbReference type="EMBL" id="OHA62803.1"/>
    </source>
</evidence>
<dbReference type="EC" id="3.1.26.5" evidence="7 8"/>
<dbReference type="GO" id="GO:0030677">
    <property type="term" value="C:ribonuclease P complex"/>
    <property type="evidence" value="ECO:0007669"/>
    <property type="project" value="TreeGrafter"/>
</dbReference>
<dbReference type="Gene3D" id="3.30.230.10">
    <property type="match status" value="1"/>
</dbReference>
<comment type="caution">
    <text evidence="9">The sequence shown here is derived from an EMBL/GenBank/DDBJ whole genome shotgun (WGS) entry which is preliminary data.</text>
</comment>
<dbReference type="EMBL" id="MHTO01000003">
    <property type="protein sequence ID" value="OHA62803.1"/>
    <property type="molecule type" value="Genomic_DNA"/>
</dbReference>
<keyword evidence="5 7" id="KW-0378">Hydrolase</keyword>
<dbReference type="PANTHER" id="PTHR33992">
    <property type="entry name" value="RIBONUCLEASE P PROTEIN COMPONENT"/>
    <property type="match status" value="1"/>
</dbReference>
<evidence type="ECO:0000256" key="8">
    <source>
        <dbReference type="NCBIfam" id="TIGR00188"/>
    </source>
</evidence>
<proteinExistence type="inferred from homology"/>
<comment type="function">
    <text evidence="1 7">RNaseP catalyzes the removal of the 5'-leader sequence from pre-tRNA to produce the mature 5'-terminus. It can also cleave other RNA substrates such as 4.5S RNA. The protein component plays an auxiliary but essential role in vivo by binding to the 5'-leader sequence and broadening the substrate specificity of the ribozyme.</text>
</comment>
<dbReference type="PROSITE" id="PS00648">
    <property type="entry name" value="RIBONUCLEASE_P"/>
    <property type="match status" value="1"/>
</dbReference>
<dbReference type="AlphaFoldDB" id="A0A1G2QQL7"/>
<comment type="subunit">
    <text evidence="7">Consists of a catalytic RNA component (M1 or rnpB) and a protein subunit.</text>
</comment>
<keyword evidence="2 7" id="KW-0819">tRNA processing</keyword>
<evidence type="ECO:0000256" key="7">
    <source>
        <dbReference type="HAMAP-Rule" id="MF_00227"/>
    </source>
</evidence>
<dbReference type="GO" id="GO:0000049">
    <property type="term" value="F:tRNA binding"/>
    <property type="evidence" value="ECO:0007669"/>
    <property type="project" value="UniProtKB-UniRule"/>
</dbReference>
<gene>
    <name evidence="7" type="primary">rnpA</name>
    <name evidence="9" type="ORF">A2117_02405</name>
</gene>